<gene>
    <name evidence="1" type="ORF">FIBSPDRAFT_863673</name>
</gene>
<proteinExistence type="predicted"/>
<dbReference type="Proteomes" id="UP000076532">
    <property type="component" value="Unassembled WGS sequence"/>
</dbReference>
<dbReference type="AlphaFoldDB" id="A0A166H315"/>
<evidence type="ECO:0000313" key="2">
    <source>
        <dbReference type="Proteomes" id="UP000076532"/>
    </source>
</evidence>
<organism evidence="1 2">
    <name type="scientific">Athelia psychrophila</name>
    <dbReference type="NCBI Taxonomy" id="1759441"/>
    <lineage>
        <taxon>Eukaryota</taxon>
        <taxon>Fungi</taxon>
        <taxon>Dikarya</taxon>
        <taxon>Basidiomycota</taxon>
        <taxon>Agaricomycotina</taxon>
        <taxon>Agaricomycetes</taxon>
        <taxon>Agaricomycetidae</taxon>
        <taxon>Atheliales</taxon>
        <taxon>Atheliaceae</taxon>
        <taxon>Athelia</taxon>
    </lineage>
</organism>
<evidence type="ECO:0000313" key="1">
    <source>
        <dbReference type="EMBL" id="KZP18427.1"/>
    </source>
</evidence>
<accession>A0A166H315</accession>
<keyword evidence="2" id="KW-1185">Reference proteome</keyword>
<protein>
    <submittedName>
        <fullName evidence="1">Uncharacterized protein</fullName>
    </submittedName>
</protein>
<sequence>MTVLQLPRLQFHISHIPGSRHPFTTIIIYRSYTPASLERRRAYAPGRVCAGVSYPAR</sequence>
<name>A0A166H315_9AGAM</name>
<dbReference type="EMBL" id="KV417572">
    <property type="protein sequence ID" value="KZP18427.1"/>
    <property type="molecule type" value="Genomic_DNA"/>
</dbReference>
<reference evidence="1 2" key="1">
    <citation type="journal article" date="2016" name="Mol. Biol. Evol.">
        <title>Comparative Genomics of Early-Diverging Mushroom-Forming Fungi Provides Insights into the Origins of Lignocellulose Decay Capabilities.</title>
        <authorList>
            <person name="Nagy L.G."/>
            <person name="Riley R."/>
            <person name="Tritt A."/>
            <person name="Adam C."/>
            <person name="Daum C."/>
            <person name="Floudas D."/>
            <person name="Sun H."/>
            <person name="Yadav J.S."/>
            <person name="Pangilinan J."/>
            <person name="Larsson K.H."/>
            <person name="Matsuura K."/>
            <person name="Barry K."/>
            <person name="Labutti K."/>
            <person name="Kuo R."/>
            <person name="Ohm R.A."/>
            <person name="Bhattacharya S.S."/>
            <person name="Shirouzu T."/>
            <person name="Yoshinaga Y."/>
            <person name="Martin F.M."/>
            <person name="Grigoriev I.V."/>
            <person name="Hibbett D.S."/>
        </authorList>
    </citation>
    <scope>NUCLEOTIDE SEQUENCE [LARGE SCALE GENOMIC DNA]</scope>
    <source>
        <strain evidence="1 2">CBS 109695</strain>
    </source>
</reference>